<evidence type="ECO:0000313" key="2">
    <source>
        <dbReference type="EMBL" id="PRQ51119.1"/>
    </source>
</evidence>
<feature type="compositionally biased region" description="Acidic residues" evidence="1">
    <location>
        <begin position="251"/>
        <end position="260"/>
    </location>
</feature>
<gene>
    <name evidence="2" type="ORF">RchiOBHm_Chr2g0140801</name>
</gene>
<reference evidence="2 3" key="1">
    <citation type="journal article" date="2018" name="Nat. Genet.">
        <title>The Rosa genome provides new insights in the design of modern roses.</title>
        <authorList>
            <person name="Bendahmane M."/>
        </authorList>
    </citation>
    <scope>NUCLEOTIDE SEQUENCE [LARGE SCALE GENOMIC DNA]</scope>
    <source>
        <strain evidence="3">cv. Old Blush</strain>
    </source>
</reference>
<feature type="compositionally biased region" description="Polar residues" evidence="1">
    <location>
        <begin position="222"/>
        <end position="232"/>
    </location>
</feature>
<feature type="compositionally biased region" description="Basic and acidic residues" evidence="1">
    <location>
        <begin position="261"/>
        <end position="274"/>
    </location>
</feature>
<dbReference type="PANTHER" id="PTHR34775:SF6">
    <property type="entry name" value="TRANSMEMBRANE PROTEIN"/>
    <property type="match status" value="1"/>
</dbReference>
<organism evidence="2 3">
    <name type="scientific">Rosa chinensis</name>
    <name type="common">China rose</name>
    <dbReference type="NCBI Taxonomy" id="74649"/>
    <lineage>
        <taxon>Eukaryota</taxon>
        <taxon>Viridiplantae</taxon>
        <taxon>Streptophyta</taxon>
        <taxon>Embryophyta</taxon>
        <taxon>Tracheophyta</taxon>
        <taxon>Spermatophyta</taxon>
        <taxon>Magnoliopsida</taxon>
        <taxon>eudicotyledons</taxon>
        <taxon>Gunneridae</taxon>
        <taxon>Pentapetalae</taxon>
        <taxon>rosids</taxon>
        <taxon>fabids</taxon>
        <taxon>Rosales</taxon>
        <taxon>Rosaceae</taxon>
        <taxon>Rosoideae</taxon>
        <taxon>Rosoideae incertae sedis</taxon>
        <taxon>Rosa</taxon>
    </lineage>
</organism>
<keyword evidence="3" id="KW-1185">Reference proteome</keyword>
<accession>A0A2P6RXE3</accession>
<evidence type="ECO:0000313" key="3">
    <source>
        <dbReference type="Proteomes" id="UP000238479"/>
    </source>
</evidence>
<proteinExistence type="predicted"/>
<evidence type="ECO:0000256" key="1">
    <source>
        <dbReference type="SAM" id="MobiDB-lite"/>
    </source>
</evidence>
<feature type="region of interest" description="Disordered" evidence="1">
    <location>
        <begin position="70"/>
        <end position="114"/>
    </location>
</feature>
<name>A0A2P6RXE3_ROSCH</name>
<sequence>MNYPRLVPLQAPHSNGLKFSKSHIEQILHSPTVVSTLFASPLHNHPQCFPSQFCNTFKFSESFSKEMEGSVMALSSSTPTRPPATPKPSASDENEHYYQQLGSPNLSNPKKSMKKHYMSPTISAACKAVSSRKNILGERNEVSESVFSNTHVEKATPLTPPVSKSLCDEQNVVSDDLSSRPYDPVTNYLSPRPQFLRYNPNRRRELILGLGNSNAEGIDGLNLSSSGSFESQKASDEEGGSVTTSSSSDKQEDEDVEEIDGEIKGGDAEIKGIESIDEVIEGGMK</sequence>
<dbReference type="EMBL" id="PDCK01000040">
    <property type="protein sequence ID" value="PRQ51119.1"/>
    <property type="molecule type" value="Genomic_DNA"/>
</dbReference>
<dbReference type="STRING" id="74649.A0A2P6RXE3"/>
<comment type="caution">
    <text evidence="2">The sequence shown here is derived from an EMBL/GenBank/DDBJ whole genome shotgun (WGS) entry which is preliminary data.</text>
</comment>
<feature type="region of interest" description="Disordered" evidence="1">
    <location>
        <begin position="221"/>
        <end position="285"/>
    </location>
</feature>
<dbReference type="Gramene" id="PRQ51119">
    <property type="protein sequence ID" value="PRQ51119"/>
    <property type="gene ID" value="RchiOBHm_Chr2g0140801"/>
</dbReference>
<feature type="compositionally biased region" description="Acidic residues" evidence="1">
    <location>
        <begin position="275"/>
        <end position="285"/>
    </location>
</feature>
<dbReference type="AlphaFoldDB" id="A0A2P6RXE3"/>
<protein>
    <submittedName>
        <fullName evidence="2">Uncharacterized protein</fullName>
    </submittedName>
</protein>
<feature type="compositionally biased region" description="Polar residues" evidence="1">
    <location>
        <begin position="100"/>
        <end position="110"/>
    </location>
</feature>
<dbReference type="PANTHER" id="PTHR34775">
    <property type="entry name" value="TRANSMEMBRANE PROTEIN"/>
    <property type="match status" value="1"/>
</dbReference>
<dbReference type="Proteomes" id="UP000238479">
    <property type="component" value="Chromosome 2"/>
</dbReference>